<feature type="binding site" evidence="10">
    <location>
        <position position="178"/>
    </location>
    <ligand>
        <name>[4Fe-4S] cluster</name>
        <dbReference type="ChEBI" id="CHEBI:49883"/>
        <label>3</label>
    </ligand>
</feature>
<evidence type="ECO:0000259" key="12">
    <source>
        <dbReference type="PROSITE" id="PS51379"/>
    </source>
</evidence>
<dbReference type="InterPro" id="IPR017900">
    <property type="entry name" value="4Fe4S_Fe_S_CS"/>
</dbReference>
<proteinExistence type="inferred from homology"/>
<dbReference type="EC" id="7.-.-.-" evidence="10"/>
<comment type="subcellular location">
    <subcellularLocation>
        <location evidence="10">Cell membrane</location>
    </subcellularLocation>
</comment>
<dbReference type="AlphaFoldDB" id="A0A3G1KTV5"/>
<comment type="subunit">
    <text evidence="10">The complex is composed of six subunits: RnfA, RnfB, RnfC, RnfD, RnfE and RnfG.</text>
</comment>
<evidence type="ECO:0000256" key="1">
    <source>
        <dbReference type="ARBA" id="ARBA00022448"/>
    </source>
</evidence>
<dbReference type="KEGG" id="fwa:DCMF_14955"/>
<feature type="domain" description="4Fe-4S" evidence="13">
    <location>
        <begin position="32"/>
        <end position="92"/>
    </location>
</feature>
<keyword evidence="2 10" id="KW-0004">4Fe-4S</keyword>
<dbReference type="PANTHER" id="PTHR43560">
    <property type="entry name" value="ION-TRANSLOCATING OXIDOREDUCTASE COMPLEX SUBUNIT B"/>
    <property type="match status" value="1"/>
</dbReference>
<feature type="binding site" evidence="10">
    <location>
        <position position="52"/>
    </location>
    <ligand>
        <name>[4Fe-4S] cluster</name>
        <dbReference type="ChEBI" id="CHEBI:49883"/>
        <label>1</label>
    </ligand>
</feature>
<evidence type="ECO:0000256" key="7">
    <source>
        <dbReference type="ARBA" id="ARBA00023004"/>
    </source>
</evidence>
<dbReference type="OrthoDB" id="9789936at2"/>
<keyword evidence="10" id="KW-1003">Cell membrane</keyword>
<feature type="binding site" evidence="10">
    <location>
        <position position="148"/>
    </location>
    <ligand>
        <name>[4Fe-4S] cluster</name>
        <dbReference type="ChEBI" id="CHEBI:49883"/>
        <label>2</label>
    </ligand>
</feature>
<keyword evidence="7 10" id="KW-0408">Iron</keyword>
<dbReference type="EMBL" id="CP017634">
    <property type="protein sequence ID" value="ATW25898.1"/>
    <property type="molecule type" value="Genomic_DNA"/>
</dbReference>
<dbReference type="GO" id="GO:0005886">
    <property type="term" value="C:plasma membrane"/>
    <property type="evidence" value="ECO:0007669"/>
    <property type="project" value="UniProtKB-SubCell"/>
</dbReference>
<dbReference type="InterPro" id="IPR007202">
    <property type="entry name" value="4Fe-4S_dom"/>
</dbReference>
<evidence type="ECO:0000256" key="4">
    <source>
        <dbReference type="ARBA" id="ARBA00022737"/>
    </source>
</evidence>
<feature type="binding site" evidence="10">
    <location>
        <position position="49"/>
    </location>
    <ligand>
        <name>[4Fe-4S] cluster</name>
        <dbReference type="ChEBI" id="CHEBI:49883"/>
        <label>1</label>
    </ligand>
</feature>
<dbReference type="RefSeq" id="WP_148135161.1">
    <property type="nucleotide sequence ID" value="NZ_CP017634.1"/>
</dbReference>
<feature type="domain" description="4Fe-4S ferredoxin-type" evidence="12">
    <location>
        <begin position="128"/>
        <end position="162"/>
    </location>
</feature>
<evidence type="ECO:0000256" key="3">
    <source>
        <dbReference type="ARBA" id="ARBA00022723"/>
    </source>
</evidence>
<feature type="transmembrane region" description="Helical" evidence="11">
    <location>
        <begin position="6"/>
        <end position="25"/>
    </location>
</feature>
<feature type="binding site" evidence="10">
    <location>
        <position position="172"/>
    </location>
    <ligand>
        <name>[4Fe-4S] cluster</name>
        <dbReference type="ChEBI" id="CHEBI:49883"/>
        <label>3</label>
    </ligand>
</feature>
<keyword evidence="11" id="KW-1133">Transmembrane helix</keyword>
<accession>A0A3G1KTV5</accession>
<evidence type="ECO:0000256" key="2">
    <source>
        <dbReference type="ARBA" id="ARBA00022485"/>
    </source>
</evidence>
<evidence type="ECO:0000313" key="14">
    <source>
        <dbReference type="EMBL" id="ATW25898.1"/>
    </source>
</evidence>
<gene>
    <name evidence="10" type="primary">rnfB</name>
    <name evidence="14" type="ORF">DCMF_14955</name>
</gene>
<keyword evidence="8 10" id="KW-0411">Iron-sulfur</keyword>
<keyword evidence="1 10" id="KW-0813">Transport</keyword>
<feature type="binding site" evidence="10">
    <location>
        <position position="138"/>
    </location>
    <ligand>
        <name>[4Fe-4S] cluster</name>
        <dbReference type="ChEBI" id="CHEBI:49883"/>
        <label>2</label>
    </ligand>
</feature>
<keyword evidence="15" id="KW-1185">Reference proteome</keyword>
<dbReference type="Proteomes" id="UP000323521">
    <property type="component" value="Chromosome"/>
</dbReference>
<dbReference type="Pfam" id="PF12837">
    <property type="entry name" value="Fer4_6"/>
    <property type="match status" value="1"/>
</dbReference>
<dbReference type="InterPro" id="IPR010207">
    <property type="entry name" value="Elect_transpt_cplx_RnfB/RsxB"/>
</dbReference>
<comment type="cofactor">
    <cofactor evidence="10">
        <name>[4Fe-4S] cluster</name>
        <dbReference type="ChEBI" id="CHEBI:49883"/>
    </cofactor>
    <text evidence="10">Binds 3 [4Fe-4S] clusters.</text>
</comment>
<feature type="binding site" evidence="10">
    <location>
        <position position="175"/>
    </location>
    <ligand>
        <name>[4Fe-4S] cluster</name>
        <dbReference type="ChEBI" id="CHEBI:49883"/>
        <label>3</label>
    </ligand>
</feature>
<dbReference type="PROSITE" id="PS51379">
    <property type="entry name" value="4FE4S_FER_2"/>
    <property type="match status" value="3"/>
</dbReference>
<dbReference type="Gene3D" id="3.30.70.20">
    <property type="match status" value="2"/>
</dbReference>
<dbReference type="InterPro" id="IPR017896">
    <property type="entry name" value="4Fe4S_Fe-S-bd"/>
</dbReference>
<dbReference type="GO" id="GO:0046872">
    <property type="term" value="F:metal ion binding"/>
    <property type="evidence" value="ECO:0007669"/>
    <property type="project" value="UniProtKB-KW"/>
</dbReference>
<evidence type="ECO:0000256" key="11">
    <source>
        <dbReference type="SAM" id="Phobius"/>
    </source>
</evidence>
<protein>
    <recommendedName>
        <fullName evidence="10">Ion-translocating oxidoreductase complex subunit B</fullName>
        <ecNumber evidence="10">7.-.-.-</ecNumber>
    </recommendedName>
    <alternativeName>
        <fullName evidence="10">Rnf electron transport complex subunit B</fullName>
    </alternativeName>
</protein>
<feature type="domain" description="4Fe-4S ferredoxin-type" evidence="12">
    <location>
        <begin position="206"/>
        <end position="237"/>
    </location>
</feature>
<keyword evidence="5 10" id="KW-1278">Translocase</keyword>
<feature type="binding site" evidence="10">
    <location>
        <position position="182"/>
    </location>
    <ligand>
        <name>[4Fe-4S] cluster</name>
        <dbReference type="ChEBI" id="CHEBI:49883"/>
        <label>2</label>
    </ligand>
</feature>
<name>A0A3G1KTV5_FORW1</name>
<keyword evidence="3 10" id="KW-0479">Metal-binding</keyword>
<dbReference type="NCBIfam" id="TIGR01944">
    <property type="entry name" value="rnfB"/>
    <property type="match status" value="1"/>
</dbReference>
<evidence type="ECO:0000256" key="5">
    <source>
        <dbReference type="ARBA" id="ARBA00022967"/>
    </source>
</evidence>
<keyword evidence="6 10" id="KW-0249">Electron transport</keyword>
<organism evidence="14 15">
    <name type="scientific">Formimonas warabiya</name>
    <dbReference type="NCBI Taxonomy" id="1761012"/>
    <lineage>
        <taxon>Bacteria</taxon>
        <taxon>Bacillati</taxon>
        <taxon>Bacillota</taxon>
        <taxon>Clostridia</taxon>
        <taxon>Eubacteriales</taxon>
        <taxon>Peptococcaceae</taxon>
        <taxon>Candidatus Formimonas</taxon>
    </lineage>
</organism>
<feature type="binding site" evidence="10">
    <location>
        <position position="142"/>
    </location>
    <ligand>
        <name>[4Fe-4S] cluster</name>
        <dbReference type="ChEBI" id="CHEBI:49883"/>
        <label>2</label>
    </ligand>
</feature>
<dbReference type="GO" id="GO:0051539">
    <property type="term" value="F:4 iron, 4 sulfur cluster binding"/>
    <property type="evidence" value="ECO:0007669"/>
    <property type="project" value="UniProtKB-UniRule"/>
</dbReference>
<dbReference type="PROSITE" id="PS51656">
    <property type="entry name" value="4FE4S"/>
    <property type="match status" value="1"/>
</dbReference>
<evidence type="ECO:0000256" key="10">
    <source>
        <dbReference type="HAMAP-Rule" id="MF_00463"/>
    </source>
</evidence>
<dbReference type="Pfam" id="PF04060">
    <property type="entry name" value="FeS"/>
    <property type="match status" value="1"/>
</dbReference>
<dbReference type="Gene3D" id="1.10.15.40">
    <property type="entry name" value="Electron transport complex subunit B, putative Fe-S cluster"/>
    <property type="match status" value="1"/>
</dbReference>
<keyword evidence="11" id="KW-0812">Transmembrane</keyword>
<feature type="binding site" evidence="10">
    <location>
        <position position="57"/>
    </location>
    <ligand>
        <name>[4Fe-4S] cluster</name>
        <dbReference type="ChEBI" id="CHEBI:49883"/>
        <label>1</label>
    </ligand>
</feature>
<dbReference type="GO" id="GO:0009055">
    <property type="term" value="F:electron transfer activity"/>
    <property type="evidence" value="ECO:0007669"/>
    <property type="project" value="InterPro"/>
</dbReference>
<comment type="function">
    <text evidence="10">Part of a membrane-bound complex that couples electron transfer with translocation of ions across the membrane.</text>
</comment>
<dbReference type="GO" id="GO:0022900">
    <property type="term" value="P:electron transport chain"/>
    <property type="evidence" value="ECO:0007669"/>
    <property type="project" value="UniProtKB-UniRule"/>
</dbReference>
<evidence type="ECO:0000256" key="8">
    <source>
        <dbReference type="ARBA" id="ARBA00023014"/>
    </source>
</evidence>
<evidence type="ECO:0000256" key="6">
    <source>
        <dbReference type="ARBA" id="ARBA00022982"/>
    </source>
</evidence>
<dbReference type="InterPro" id="IPR050395">
    <property type="entry name" value="4Fe4S_Ferredoxin_RnfB"/>
</dbReference>
<reference evidence="14 15" key="1">
    <citation type="submission" date="2016-10" db="EMBL/GenBank/DDBJ databases">
        <title>Complete Genome Sequence of Peptococcaceae strain DCMF.</title>
        <authorList>
            <person name="Edwards R.J."/>
            <person name="Holland S.I."/>
            <person name="Deshpande N.P."/>
            <person name="Wong Y.K."/>
            <person name="Ertan H."/>
            <person name="Manefield M."/>
            <person name="Russell T.L."/>
            <person name="Lee M.J."/>
        </authorList>
    </citation>
    <scope>NUCLEOTIDE SEQUENCE [LARGE SCALE GENOMIC DNA]</scope>
    <source>
        <strain evidence="14 15">DCMF</strain>
    </source>
</reference>
<evidence type="ECO:0000259" key="13">
    <source>
        <dbReference type="PROSITE" id="PS51656"/>
    </source>
</evidence>
<dbReference type="NCBIfam" id="NF005503">
    <property type="entry name" value="PRK07118.1-2"/>
    <property type="match status" value="1"/>
</dbReference>
<comment type="caution">
    <text evidence="10">Lacks conserved residue(s) required for the propagation of feature annotation.</text>
</comment>
<keyword evidence="9 10" id="KW-0472">Membrane</keyword>
<evidence type="ECO:0000313" key="15">
    <source>
        <dbReference type="Proteomes" id="UP000323521"/>
    </source>
</evidence>
<feature type="domain" description="4Fe-4S ferredoxin-type" evidence="12">
    <location>
        <begin position="163"/>
        <end position="192"/>
    </location>
</feature>
<feature type="binding site" evidence="10">
    <location>
        <position position="152"/>
    </location>
    <ligand>
        <name>[4Fe-4S] cluster</name>
        <dbReference type="ChEBI" id="CHEBI:49883"/>
        <label>3</label>
    </ligand>
</feature>
<keyword evidence="4 10" id="KW-0677">Repeat</keyword>
<feature type="region of interest" description="Hydrophobic" evidence="10">
    <location>
        <begin position="1"/>
        <end position="26"/>
    </location>
</feature>
<dbReference type="HAMAP" id="MF_00463">
    <property type="entry name" value="RsxB_RnfB"/>
    <property type="match status" value="1"/>
</dbReference>
<dbReference type="CDD" id="cd10549">
    <property type="entry name" value="MtMvhB_like"/>
    <property type="match status" value="1"/>
</dbReference>
<feature type="binding site" evidence="10">
    <location>
        <position position="75"/>
    </location>
    <ligand>
        <name>[4Fe-4S] cluster</name>
        <dbReference type="ChEBI" id="CHEBI:49883"/>
        <label>1</label>
    </ligand>
</feature>
<comment type="similarity">
    <text evidence="10">Belongs to the 4Fe4S bacterial-type ferredoxin family. RnfB subfamily.</text>
</comment>
<evidence type="ECO:0000256" key="9">
    <source>
        <dbReference type="ARBA" id="ARBA00023136"/>
    </source>
</evidence>
<sequence>MNTSILILIVMTAIGLCFGLILAFGNKKLAIEMNPLIHIVEDALPKGQCGACGYAGCLAYAEAVVLDPDVPPNMCIPGKEKVAKIVAELTGKTAEAVEPRIAQVKCAGSHAKAVINYNYDGVQDCVAANLLLGGPKSCKYGCLGLATCVKNCPFDAMTMSPDGLPVIDPNKCTGCGKCETVCPRHVISMLNLKAHVRVNCNSKDKGPVAKKACTVACIGCSRCAKDCQYGAIKIENNLAVVDTHVCLEKCDNATCLAKCPTGAIKPAVFGIVPGTEGQESIDAICKVCAPEAKTTPPPAM</sequence>
<dbReference type="PROSITE" id="PS00198">
    <property type="entry name" value="4FE4S_FER_1"/>
    <property type="match status" value="1"/>
</dbReference>
<dbReference type="SUPFAM" id="SSF54862">
    <property type="entry name" value="4Fe-4S ferredoxins"/>
    <property type="match status" value="1"/>
</dbReference>
<dbReference type="PANTHER" id="PTHR43560:SF1">
    <property type="entry name" value="ION-TRANSLOCATING OXIDOREDUCTASE COMPLEX SUBUNIT B"/>
    <property type="match status" value="1"/>
</dbReference>